<dbReference type="EMBL" id="AEJB01000410">
    <property type="protein sequence ID" value="ELP65104.1"/>
    <property type="molecule type" value="Genomic_DNA"/>
</dbReference>
<accession>L7F1T8</accession>
<dbReference type="AlphaFoldDB" id="L7F1T8"/>
<reference evidence="1 2" key="1">
    <citation type="journal article" date="2011" name="Plasmid">
        <title>Streptomyces turgidiscabies Car8 contains a modular pathogenicity island that shares virulence genes with other actinobacterial plant pathogens.</title>
        <authorList>
            <person name="Huguet-Tapia J.C."/>
            <person name="Badger J.H."/>
            <person name="Loria R."/>
            <person name="Pettis G.S."/>
        </authorList>
    </citation>
    <scope>NUCLEOTIDE SEQUENCE [LARGE SCALE GENOMIC DNA]</scope>
    <source>
        <strain evidence="1 2">Car8</strain>
    </source>
</reference>
<protein>
    <submittedName>
        <fullName evidence="1">Uncharacterized protein</fullName>
    </submittedName>
</protein>
<proteinExistence type="predicted"/>
<evidence type="ECO:0000313" key="2">
    <source>
        <dbReference type="Proteomes" id="UP000010931"/>
    </source>
</evidence>
<gene>
    <name evidence="1" type="ORF">STRTUCAR8_04057</name>
</gene>
<organism evidence="1 2">
    <name type="scientific">Streptomyces turgidiscabies (strain Car8)</name>
    <dbReference type="NCBI Taxonomy" id="698760"/>
    <lineage>
        <taxon>Bacteria</taxon>
        <taxon>Bacillati</taxon>
        <taxon>Actinomycetota</taxon>
        <taxon>Actinomycetes</taxon>
        <taxon>Kitasatosporales</taxon>
        <taxon>Streptomycetaceae</taxon>
        <taxon>Streptomyces</taxon>
    </lineage>
</organism>
<dbReference type="Proteomes" id="UP000010931">
    <property type="component" value="Unassembled WGS sequence"/>
</dbReference>
<evidence type="ECO:0000313" key="1">
    <source>
        <dbReference type="EMBL" id="ELP65104.1"/>
    </source>
</evidence>
<sequence length="41" mass="4571">MPRAQHTTVGHLARIPFRTGDDFGPVEFPALRTLDEVSECC</sequence>
<keyword evidence="2" id="KW-1185">Reference proteome</keyword>
<name>L7F1T8_STRT8</name>
<comment type="caution">
    <text evidence="1">The sequence shown here is derived from an EMBL/GenBank/DDBJ whole genome shotgun (WGS) entry which is preliminary data.</text>
</comment>